<feature type="domain" description="Methyltransferase small" evidence="1">
    <location>
        <begin position="35"/>
        <end position="175"/>
    </location>
</feature>
<evidence type="ECO:0000313" key="3">
    <source>
        <dbReference type="Proteomes" id="UP000050909"/>
    </source>
</evidence>
<reference evidence="2 3" key="1">
    <citation type="journal article" date="2015" name="Genome Announc.">
        <title>Expanding the biotechnology potential of lactobacilli through comparative genomics of 213 strains and associated genera.</title>
        <authorList>
            <person name="Sun Z."/>
            <person name="Harris H.M."/>
            <person name="McCann A."/>
            <person name="Guo C."/>
            <person name="Argimon S."/>
            <person name="Zhang W."/>
            <person name="Yang X."/>
            <person name="Jeffery I.B."/>
            <person name="Cooney J.C."/>
            <person name="Kagawa T.F."/>
            <person name="Liu W."/>
            <person name="Song Y."/>
            <person name="Salvetti E."/>
            <person name="Wrobel A."/>
            <person name="Rasinkangas P."/>
            <person name="Parkhill J."/>
            <person name="Rea M.C."/>
            <person name="O'Sullivan O."/>
            <person name="Ritari J."/>
            <person name="Douillard F.P."/>
            <person name="Paul Ross R."/>
            <person name="Yang R."/>
            <person name="Briner A.E."/>
            <person name="Felis G.E."/>
            <person name="de Vos W.M."/>
            <person name="Barrangou R."/>
            <person name="Klaenhammer T.R."/>
            <person name="Caufield P.W."/>
            <person name="Cui Y."/>
            <person name="Zhang H."/>
            <person name="O'Toole P.W."/>
        </authorList>
    </citation>
    <scope>NUCLEOTIDE SEQUENCE [LARGE SCALE GENOMIC DNA]</scope>
    <source>
        <strain evidence="2 3">DSM 20534</strain>
    </source>
</reference>
<keyword evidence="3" id="KW-1185">Reference proteome</keyword>
<dbReference type="InterPro" id="IPR002052">
    <property type="entry name" value="DNA_methylase_N6_adenine_CS"/>
</dbReference>
<dbReference type="Pfam" id="PF05175">
    <property type="entry name" value="MTS"/>
    <property type="match status" value="1"/>
</dbReference>
<dbReference type="SUPFAM" id="SSF53335">
    <property type="entry name" value="S-adenosyl-L-methionine-dependent methyltransferases"/>
    <property type="match status" value="1"/>
</dbReference>
<dbReference type="PATRIC" id="fig|1423722.3.peg.92"/>
<comment type="caution">
    <text evidence="2">The sequence shown here is derived from an EMBL/GenBank/DDBJ whole genome shotgun (WGS) entry which is preliminary data.</text>
</comment>
<dbReference type="GO" id="GO:0003676">
    <property type="term" value="F:nucleic acid binding"/>
    <property type="evidence" value="ECO:0007669"/>
    <property type="project" value="InterPro"/>
</dbReference>
<evidence type="ECO:0000313" key="2">
    <source>
        <dbReference type="EMBL" id="KRK38407.1"/>
    </source>
</evidence>
<dbReference type="Gene3D" id="3.40.50.150">
    <property type="entry name" value="Vaccinia Virus protein VP39"/>
    <property type="match status" value="1"/>
</dbReference>
<name>A0A0R1H6G4_9LACO</name>
<dbReference type="InterPro" id="IPR050210">
    <property type="entry name" value="tRNA_Adenine-N(6)_MTase"/>
</dbReference>
<dbReference type="InterPro" id="IPR029063">
    <property type="entry name" value="SAM-dependent_MTases_sf"/>
</dbReference>
<dbReference type="AlphaFoldDB" id="A0A0R1H6G4"/>
<evidence type="ECO:0000259" key="1">
    <source>
        <dbReference type="Pfam" id="PF05175"/>
    </source>
</evidence>
<dbReference type="PANTHER" id="PTHR47739:SF1">
    <property type="entry name" value="TRNA1(VAL) (ADENINE(37)-N6)-METHYLTRANSFERASE"/>
    <property type="match status" value="1"/>
</dbReference>
<gene>
    <name evidence="2" type="ORF">FC62_GL000090</name>
</gene>
<accession>A0A0R1H6G4</accession>
<dbReference type="PROSITE" id="PS00092">
    <property type="entry name" value="N6_MTASE"/>
    <property type="match status" value="1"/>
</dbReference>
<dbReference type="PANTHER" id="PTHR47739">
    <property type="entry name" value="TRNA1(VAL) (ADENINE(37)-N6)-METHYLTRANSFERASE"/>
    <property type="match status" value="1"/>
</dbReference>
<dbReference type="CDD" id="cd02440">
    <property type="entry name" value="AdoMet_MTases"/>
    <property type="match status" value="1"/>
</dbReference>
<proteinExistence type="predicted"/>
<dbReference type="GO" id="GO:0008757">
    <property type="term" value="F:S-adenosylmethionine-dependent methyltransferase activity"/>
    <property type="evidence" value="ECO:0007669"/>
    <property type="project" value="UniProtKB-ARBA"/>
</dbReference>
<dbReference type="InterPro" id="IPR007848">
    <property type="entry name" value="Small_mtfrase_dom"/>
</dbReference>
<dbReference type="GO" id="GO:0008170">
    <property type="term" value="F:N-methyltransferase activity"/>
    <property type="evidence" value="ECO:0007669"/>
    <property type="project" value="UniProtKB-ARBA"/>
</dbReference>
<dbReference type="Proteomes" id="UP000050909">
    <property type="component" value="Unassembled WGS sequence"/>
</dbReference>
<dbReference type="GO" id="GO:0032259">
    <property type="term" value="P:methylation"/>
    <property type="evidence" value="ECO:0007669"/>
    <property type="project" value="InterPro"/>
</dbReference>
<organism evidence="2 3">
    <name type="scientific">Amylolactobacillus amylotrophicus DSM 20534</name>
    <dbReference type="NCBI Taxonomy" id="1423722"/>
    <lineage>
        <taxon>Bacteria</taxon>
        <taxon>Bacillati</taxon>
        <taxon>Bacillota</taxon>
        <taxon>Bacilli</taxon>
        <taxon>Lactobacillales</taxon>
        <taxon>Lactobacillaceae</taxon>
        <taxon>Amylolactobacillus</taxon>
    </lineage>
</organism>
<dbReference type="EMBL" id="AZCV01000001">
    <property type="protein sequence ID" value="KRK38407.1"/>
    <property type="molecule type" value="Genomic_DNA"/>
</dbReference>
<sequence length="249" mass="28213">MQVKLNSDERVDYILKDRIQIIQTNDSFAFSLDTLLLGHFAAEFIHDNHKVADLCAGNGAASLFLAAQNKAKYDLVEIQPKMADIARRSILLNDLEDHLLVHEADVNDAFSFLAKDTYDVVVCNPPYFKVPAGHTVNPDEAKAIARHEIKINLEQVIQTASGLLKTRGKFFMVHRPERLNEIILGMQKYNLTIKYIQPFIPKTGKDTNLIVLQATKNSNPEGLILKNDIIVHNENDEYTKEIWDMIDGE</sequence>
<protein>
    <recommendedName>
        <fullName evidence="1">Methyltransferase small domain-containing protein</fullName>
    </recommendedName>
</protein>